<organism evidence="2">
    <name type="scientific">mine drainage metagenome</name>
    <dbReference type="NCBI Taxonomy" id="410659"/>
    <lineage>
        <taxon>unclassified sequences</taxon>
        <taxon>metagenomes</taxon>
        <taxon>ecological metagenomes</taxon>
    </lineage>
</organism>
<dbReference type="GO" id="GO:0009306">
    <property type="term" value="P:protein secretion"/>
    <property type="evidence" value="ECO:0007669"/>
    <property type="project" value="InterPro"/>
</dbReference>
<dbReference type="GO" id="GO:0016020">
    <property type="term" value="C:membrane"/>
    <property type="evidence" value="ECO:0007669"/>
    <property type="project" value="InterPro"/>
</dbReference>
<protein>
    <submittedName>
        <fullName evidence="2">General secretion pathway protein K</fullName>
    </submittedName>
</protein>
<accession>T1ALC4</accession>
<dbReference type="PANTHER" id="PTHR38831:SF1">
    <property type="entry name" value="TYPE II SECRETION SYSTEM PROTEIN K-RELATED"/>
    <property type="match status" value="1"/>
</dbReference>
<evidence type="ECO:0000313" key="2">
    <source>
        <dbReference type="EMBL" id="EQD41524.1"/>
    </source>
</evidence>
<proteinExistence type="predicted"/>
<feature type="transmembrane region" description="Helical" evidence="1">
    <location>
        <begin position="47"/>
        <end position="68"/>
    </location>
</feature>
<evidence type="ECO:0000256" key="1">
    <source>
        <dbReference type="SAM" id="Phobius"/>
    </source>
</evidence>
<keyword evidence="1" id="KW-0812">Transmembrane</keyword>
<dbReference type="SUPFAM" id="SSF54523">
    <property type="entry name" value="Pili subunits"/>
    <property type="match status" value="1"/>
</dbReference>
<dbReference type="InterPro" id="IPR005628">
    <property type="entry name" value="GspK"/>
</dbReference>
<comment type="caution">
    <text evidence="2">The sequence shown here is derived from an EMBL/GenBank/DDBJ whole genome shotgun (WGS) entry which is preliminary data.</text>
</comment>
<keyword evidence="1" id="KW-1133">Transmembrane helix</keyword>
<name>T1ALC4_9ZZZZ</name>
<dbReference type="InterPro" id="IPR045584">
    <property type="entry name" value="Pilin-like"/>
</dbReference>
<dbReference type="EMBL" id="AUZZ01007652">
    <property type="protein sequence ID" value="EQD41524.1"/>
    <property type="molecule type" value="Genomic_DNA"/>
</dbReference>
<gene>
    <name evidence="2" type="ORF">B2A_10626</name>
</gene>
<feature type="non-terminal residue" evidence="2">
    <location>
        <position position="1"/>
    </location>
</feature>
<feature type="non-terminal residue" evidence="2">
    <location>
        <position position="149"/>
    </location>
</feature>
<dbReference type="AlphaFoldDB" id="T1ALC4"/>
<sequence length="149" mass="15587">VLPDAPPGCGSDARYPDLGQDRADFRGAGMSRAGKPTGAPPARQRGIALLVAILLVALATVIAAALAYDNAMTARQTIATLDYNQALLVTEGTEAFAAYGLQQTYRAQANLTDTAQPWAEPIGPLTVSPGVTLLAHLTDLQGRFNLNNL</sequence>
<keyword evidence="1" id="KW-0472">Membrane</keyword>
<reference evidence="2" key="2">
    <citation type="journal article" date="2014" name="ISME J.">
        <title>Microbial stratification in low pH oxic and suboxic macroscopic growths along an acid mine drainage.</title>
        <authorList>
            <person name="Mendez-Garcia C."/>
            <person name="Mesa V."/>
            <person name="Sprenger R.R."/>
            <person name="Richter M."/>
            <person name="Diez M.S."/>
            <person name="Solano J."/>
            <person name="Bargiela R."/>
            <person name="Golyshina O.V."/>
            <person name="Manteca A."/>
            <person name="Ramos J.L."/>
            <person name="Gallego J.R."/>
            <person name="Llorente I."/>
            <person name="Martins Dos Santos V.A."/>
            <person name="Jensen O.N."/>
            <person name="Pelaez A.I."/>
            <person name="Sanchez J."/>
            <person name="Ferrer M."/>
        </authorList>
    </citation>
    <scope>NUCLEOTIDE SEQUENCE</scope>
</reference>
<dbReference type="Gene3D" id="3.30.1300.30">
    <property type="entry name" value="GSPII I/J protein-like"/>
    <property type="match status" value="1"/>
</dbReference>
<reference evidence="2" key="1">
    <citation type="submission" date="2013-08" db="EMBL/GenBank/DDBJ databases">
        <authorList>
            <person name="Mendez C."/>
            <person name="Richter M."/>
            <person name="Ferrer M."/>
            <person name="Sanchez J."/>
        </authorList>
    </citation>
    <scope>NUCLEOTIDE SEQUENCE</scope>
</reference>
<dbReference type="PANTHER" id="PTHR38831">
    <property type="entry name" value="TYPE II SECRETION SYSTEM PROTEIN K"/>
    <property type="match status" value="1"/>
</dbReference>